<evidence type="ECO:0000313" key="3">
    <source>
        <dbReference type="EMBL" id="BAD25757.1"/>
    </source>
</evidence>
<accession>Q6H692</accession>
<protein>
    <submittedName>
        <fullName evidence="3">Uncharacterized protein</fullName>
    </submittedName>
</protein>
<evidence type="ECO:0000256" key="1">
    <source>
        <dbReference type="SAM" id="MobiDB-lite"/>
    </source>
</evidence>
<reference evidence="3" key="2">
    <citation type="submission" date="2002-05" db="EMBL/GenBank/DDBJ databases">
        <title>Oryza sativa nipponbare(GA3) genomic DNA, chromosome 2, BAC clone:OJ1112_F09.</title>
        <authorList>
            <person name="Sasaki T."/>
            <person name="Matsumoto T."/>
            <person name="Katayose Y."/>
        </authorList>
    </citation>
    <scope>NUCLEOTIDE SEQUENCE</scope>
</reference>
<dbReference type="EMBL" id="AP005006">
    <property type="protein sequence ID" value="BAD25686.1"/>
    <property type="molecule type" value="Genomic_DNA"/>
</dbReference>
<reference evidence="4" key="4">
    <citation type="journal article" date="2008" name="Nucleic Acids Res.">
        <title>The rice annotation project database (RAP-DB): 2008 update.</title>
        <authorList>
            <consortium name="The rice annotation project (RAP)"/>
        </authorList>
    </citation>
    <scope>GENOME REANNOTATION</scope>
    <source>
        <strain evidence="4">cv. Nipponbare</strain>
    </source>
</reference>
<dbReference type="EMBL" id="AP005289">
    <property type="protein sequence ID" value="BAD25757.1"/>
    <property type="molecule type" value="Genomic_DNA"/>
</dbReference>
<feature type="compositionally biased region" description="Polar residues" evidence="1">
    <location>
        <begin position="50"/>
        <end position="63"/>
    </location>
</feature>
<evidence type="ECO:0000313" key="2">
    <source>
        <dbReference type="EMBL" id="BAD25686.1"/>
    </source>
</evidence>
<dbReference type="Proteomes" id="UP000000763">
    <property type="component" value="Chromosome 2"/>
</dbReference>
<dbReference type="AlphaFoldDB" id="Q6H692"/>
<sequence>MPLPNLHSALTKPIVEGWLIDKACYQDVINAFLVLIAKNTAIRVWQPSTAQTVSGPASVNCDQPQEEAASRRSERLPNWGGKEDD</sequence>
<reference evidence="4" key="3">
    <citation type="journal article" date="2005" name="Nature">
        <title>The map-based sequence of the rice genome.</title>
        <authorList>
            <consortium name="International rice genome sequencing project (IRGSP)"/>
            <person name="Matsumoto T."/>
            <person name="Wu J."/>
            <person name="Kanamori H."/>
            <person name="Katayose Y."/>
            <person name="Fujisawa M."/>
            <person name="Namiki N."/>
            <person name="Mizuno H."/>
            <person name="Yamamoto K."/>
            <person name="Antonio B.A."/>
            <person name="Baba T."/>
            <person name="Sakata K."/>
            <person name="Nagamura Y."/>
            <person name="Aoki H."/>
            <person name="Arikawa K."/>
            <person name="Arita K."/>
            <person name="Bito T."/>
            <person name="Chiden Y."/>
            <person name="Fujitsuka N."/>
            <person name="Fukunaka R."/>
            <person name="Hamada M."/>
            <person name="Harada C."/>
            <person name="Hayashi A."/>
            <person name="Hijishita S."/>
            <person name="Honda M."/>
            <person name="Hosokawa S."/>
            <person name="Ichikawa Y."/>
            <person name="Idonuma A."/>
            <person name="Iijima M."/>
            <person name="Ikeda M."/>
            <person name="Ikeno M."/>
            <person name="Ito K."/>
            <person name="Ito S."/>
            <person name="Ito T."/>
            <person name="Ito Y."/>
            <person name="Ito Y."/>
            <person name="Iwabuchi A."/>
            <person name="Kamiya K."/>
            <person name="Karasawa W."/>
            <person name="Kurita K."/>
            <person name="Katagiri S."/>
            <person name="Kikuta A."/>
            <person name="Kobayashi H."/>
            <person name="Kobayashi N."/>
            <person name="Machita K."/>
            <person name="Maehara T."/>
            <person name="Masukawa M."/>
            <person name="Mizubayashi T."/>
            <person name="Mukai Y."/>
            <person name="Nagasaki H."/>
            <person name="Nagata Y."/>
            <person name="Naito S."/>
            <person name="Nakashima M."/>
            <person name="Nakama Y."/>
            <person name="Nakamichi Y."/>
            <person name="Nakamura M."/>
            <person name="Meguro A."/>
            <person name="Negishi M."/>
            <person name="Ohta I."/>
            <person name="Ohta T."/>
            <person name="Okamoto M."/>
            <person name="Ono N."/>
            <person name="Saji S."/>
            <person name="Sakaguchi M."/>
            <person name="Sakai K."/>
            <person name="Shibata M."/>
            <person name="Shimokawa T."/>
            <person name="Song J."/>
            <person name="Takazaki Y."/>
            <person name="Terasawa K."/>
            <person name="Tsugane M."/>
            <person name="Tsuji K."/>
            <person name="Ueda S."/>
            <person name="Waki K."/>
            <person name="Yamagata H."/>
            <person name="Yamamoto M."/>
            <person name="Yamamoto S."/>
            <person name="Yamane H."/>
            <person name="Yoshiki S."/>
            <person name="Yoshihara R."/>
            <person name="Yukawa K."/>
            <person name="Zhong H."/>
            <person name="Yano M."/>
            <person name="Yuan Q."/>
            <person name="Ouyang S."/>
            <person name="Liu J."/>
            <person name="Jones K.M."/>
            <person name="Gansberger K."/>
            <person name="Moffat K."/>
            <person name="Hill J."/>
            <person name="Bera J."/>
            <person name="Fadrosh D."/>
            <person name="Jin S."/>
            <person name="Johri S."/>
            <person name="Kim M."/>
            <person name="Overton L."/>
            <person name="Reardon M."/>
            <person name="Tsitrin T."/>
            <person name="Vuong H."/>
            <person name="Weaver B."/>
            <person name="Ciecko A."/>
            <person name="Tallon L."/>
            <person name="Jackson J."/>
            <person name="Pai G."/>
            <person name="Aken S.V."/>
            <person name="Utterback T."/>
            <person name="Reidmuller S."/>
            <person name="Feldblyum T."/>
            <person name="Hsiao J."/>
            <person name="Zismann V."/>
            <person name="Iobst S."/>
            <person name="de Vazeille A.R."/>
            <person name="Buell C.R."/>
            <person name="Ying K."/>
            <person name="Li Y."/>
            <person name="Lu T."/>
            <person name="Huang Y."/>
            <person name="Zhao Q."/>
            <person name="Feng Q."/>
            <person name="Zhang L."/>
            <person name="Zhu J."/>
            <person name="Weng Q."/>
            <person name="Mu J."/>
            <person name="Lu Y."/>
            <person name="Fan D."/>
            <person name="Liu Y."/>
            <person name="Guan J."/>
            <person name="Zhang Y."/>
            <person name="Yu S."/>
            <person name="Liu X."/>
            <person name="Zhang Y."/>
            <person name="Hong G."/>
            <person name="Han B."/>
            <person name="Choisne N."/>
            <person name="Demange N."/>
            <person name="Orjeda G."/>
            <person name="Samain S."/>
            <person name="Cattolico L."/>
            <person name="Pelletier E."/>
            <person name="Couloux A."/>
            <person name="Segurens B."/>
            <person name="Wincker P."/>
            <person name="D'Hont A."/>
            <person name="Scarpelli C."/>
            <person name="Weissenbach J."/>
            <person name="Salanoubat M."/>
            <person name="Quetier F."/>
            <person name="Yu Y."/>
            <person name="Kim H.R."/>
            <person name="Rambo T."/>
            <person name="Currie J."/>
            <person name="Collura K."/>
            <person name="Luo M."/>
            <person name="Yang T."/>
            <person name="Ammiraju J.S.S."/>
            <person name="Engler F."/>
            <person name="Soderlund C."/>
            <person name="Wing R.A."/>
            <person name="Palmer L.E."/>
            <person name="de la Bastide M."/>
            <person name="Spiegel L."/>
            <person name="Nascimento L."/>
            <person name="Zutavern T."/>
            <person name="O'Shaughnessy A."/>
            <person name="Dike S."/>
            <person name="Dedhia N."/>
            <person name="Preston R."/>
            <person name="Balija V."/>
            <person name="McCombie W.R."/>
            <person name="Chow T."/>
            <person name="Chen H."/>
            <person name="Chung M."/>
            <person name="Chen C."/>
            <person name="Shaw J."/>
            <person name="Wu H."/>
            <person name="Hsiao K."/>
            <person name="Chao Y."/>
            <person name="Chu M."/>
            <person name="Cheng C."/>
            <person name="Hour A."/>
            <person name="Lee P."/>
            <person name="Lin S."/>
            <person name="Lin Y."/>
            <person name="Liou J."/>
            <person name="Liu S."/>
            <person name="Hsing Y."/>
            <person name="Raghuvanshi S."/>
            <person name="Mohanty A."/>
            <person name="Bharti A.K."/>
            <person name="Gaur A."/>
            <person name="Gupta V."/>
            <person name="Kumar D."/>
            <person name="Ravi V."/>
            <person name="Vij S."/>
            <person name="Kapur A."/>
            <person name="Khurana P."/>
            <person name="Khurana P."/>
            <person name="Khurana J.P."/>
            <person name="Tyagi A.K."/>
            <person name="Gaikwad K."/>
            <person name="Singh A."/>
            <person name="Dalal V."/>
            <person name="Srivastava S."/>
            <person name="Dixit A."/>
            <person name="Pal A.K."/>
            <person name="Ghazi I.A."/>
            <person name="Yadav M."/>
            <person name="Pandit A."/>
            <person name="Bhargava A."/>
            <person name="Sureshbabu K."/>
            <person name="Batra K."/>
            <person name="Sharma T.R."/>
            <person name="Mohapatra T."/>
            <person name="Singh N.K."/>
            <person name="Messing J."/>
            <person name="Nelson A.B."/>
            <person name="Fuks G."/>
            <person name="Kavchok S."/>
            <person name="Keizer G."/>
            <person name="Linton E."/>
            <person name="Llaca V."/>
            <person name="Song R."/>
            <person name="Tanyolac B."/>
            <person name="Young S."/>
            <person name="Ho-Il K."/>
            <person name="Hahn J.H."/>
            <person name="Sangsakoo G."/>
            <person name="Vanavichit A."/>
            <person name="de Mattos Luiz.A.T."/>
            <person name="Zimmer P.D."/>
            <person name="Malone G."/>
            <person name="Dellagostin O."/>
            <person name="de Oliveira A.C."/>
            <person name="Bevan M."/>
            <person name="Bancroft I."/>
            <person name="Minx P."/>
            <person name="Cordum H."/>
            <person name="Wilson R."/>
            <person name="Cheng Z."/>
            <person name="Jin W."/>
            <person name="Jiang J."/>
            <person name="Leong S.A."/>
            <person name="Iwama H."/>
            <person name="Gojobori T."/>
            <person name="Itoh T."/>
            <person name="Niimura Y."/>
            <person name="Fujii Y."/>
            <person name="Habara T."/>
            <person name="Sakai H."/>
            <person name="Sato Y."/>
            <person name="Wilson G."/>
            <person name="Kumar K."/>
            <person name="McCouch S."/>
            <person name="Juretic N."/>
            <person name="Hoen D."/>
            <person name="Wright S."/>
            <person name="Bruskiewich R."/>
            <person name="Bureau T."/>
            <person name="Miyao A."/>
            <person name="Hirochika H."/>
            <person name="Nishikawa T."/>
            <person name="Kadowaki K."/>
            <person name="Sugiura M."/>
            <person name="Burr B."/>
            <person name="Sasaki T."/>
        </authorList>
    </citation>
    <scope>NUCLEOTIDE SEQUENCE [LARGE SCALE GENOMIC DNA]</scope>
    <source>
        <strain evidence="4">cv. Nipponbare</strain>
    </source>
</reference>
<reference evidence="2" key="1">
    <citation type="submission" date="2002-03" db="EMBL/GenBank/DDBJ databases">
        <title>Oryza sativa nipponbare(GA3) genomic DNA, chromosome 2, PAC clone:P0519E06.</title>
        <authorList>
            <person name="Sasaki T."/>
            <person name="Matsumoto T."/>
            <person name="Yamamoto K."/>
        </authorList>
    </citation>
    <scope>NUCLEOTIDE SEQUENCE</scope>
</reference>
<name>Q6H692_ORYSJ</name>
<gene>
    <name evidence="3" type="ORF">OJ1112_F09.4</name>
    <name evidence="2" type="ORF">P0519E06.34</name>
</gene>
<evidence type="ECO:0000313" key="4">
    <source>
        <dbReference type="Proteomes" id="UP000000763"/>
    </source>
</evidence>
<feature type="region of interest" description="Disordered" evidence="1">
    <location>
        <begin position="50"/>
        <end position="85"/>
    </location>
</feature>
<organism evidence="3 4">
    <name type="scientific">Oryza sativa subsp. japonica</name>
    <name type="common">Rice</name>
    <dbReference type="NCBI Taxonomy" id="39947"/>
    <lineage>
        <taxon>Eukaryota</taxon>
        <taxon>Viridiplantae</taxon>
        <taxon>Streptophyta</taxon>
        <taxon>Embryophyta</taxon>
        <taxon>Tracheophyta</taxon>
        <taxon>Spermatophyta</taxon>
        <taxon>Magnoliopsida</taxon>
        <taxon>Liliopsida</taxon>
        <taxon>Poales</taxon>
        <taxon>Poaceae</taxon>
        <taxon>BOP clade</taxon>
        <taxon>Oryzoideae</taxon>
        <taxon>Oryzeae</taxon>
        <taxon>Oryzinae</taxon>
        <taxon>Oryza</taxon>
        <taxon>Oryza sativa</taxon>
    </lineage>
</organism>
<proteinExistence type="predicted"/>